<dbReference type="AlphaFoldDB" id="A0A3M7P787"/>
<protein>
    <submittedName>
        <fullName evidence="1">Uncharacterized protein</fullName>
    </submittedName>
</protein>
<accession>A0A3M7P787</accession>
<evidence type="ECO:0000313" key="2">
    <source>
        <dbReference type="Proteomes" id="UP000276133"/>
    </source>
</evidence>
<comment type="caution">
    <text evidence="1">The sequence shown here is derived from an EMBL/GenBank/DDBJ whole genome shotgun (WGS) entry which is preliminary data.</text>
</comment>
<gene>
    <name evidence="1" type="ORF">BpHYR1_015453</name>
</gene>
<proteinExistence type="predicted"/>
<sequence>MSSYQISIHFKFSSSSLAFQILDFDLVAIWQRKNYQILVRTVLGNVDVIRFNLKFVICIVEDSLHKVFYFTTSLEAWALLAYLLIIL</sequence>
<reference evidence="1 2" key="1">
    <citation type="journal article" date="2018" name="Sci. Rep.">
        <title>Genomic signatures of local adaptation to the degree of environmental predictability in rotifers.</title>
        <authorList>
            <person name="Franch-Gras L."/>
            <person name="Hahn C."/>
            <person name="Garcia-Roger E.M."/>
            <person name="Carmona M.J."/>
            <person name="Serra M."/>
            <person name="Gomez A."/>
        </authorList>
    </citation>
    <scope>NUCLEOTIDE SEQUENCE [LARGE SCALE GENOMIC DNA]</scope>
    <source>
        <strain evidence="1">HYR1</strain>
    </source>
</reference>
<dbReference type="Proteomes" id="UP000276133">
    <property type="component" value="Unassembled WGS sequence"/>
</dbReference>
<evidence type="ECO:0000313" key="1">
    <source>
        <dbReference type="EMBL" id="RMZ94660.1"/>
    </source>
</evidence>
<keyword evidence="2" id="KW-1185">Reference proteome</keyword>
<organism evidence="1 2">
    <name type="scientific">Brachionus plicatilis</name>
    <name type="common">Marine rotifer</name>
    <name type="synonym">Brachionus muelleri</name>
    <dbReference type="NCBI Taxonomy" id="10195"/>
    <lineage>
        <taxon>Eukaryota</taxon>
        <taxon>Metazoa</taxon>
        <taxon>Spiralia</taxon>
        <taxon>Gnathifera</taxon>
        <taxon>Rotifera</taxon>
        <taxon>Eurotatoria</taxon>
        <taxon>Monogononta</taxon>
        <taxon>Pseudotrocha</taxon>
        <taxon>Ploima</taxon>
        <taxon>Brachionidae</taxon>
        <taxon>Brachionus</taxon>
    </lineage>
</organism>
<name>A0A3M7P787_BRAPC</name>
<dbReference type="EMBL" id="REGN01012885">
    <property type="protein sequence ID" value="RMZ94660.1"/>
    <property type="molecule type" value="Genomic_DNA"/>
</dbReference>